<sequence length="86" mass="9832">MGKQAAPGFIKCACCSYKWTWRGRSTCFQCGKEFELEAPRSWRTETQGVAAKPSTLTNKEKDGDWHDWESWLRSRSSRKKAGAKAE</sequence>
<dbReference type="EMBL" id="CAUYUJ010011379">
    <property type="protein sequence ID" value="CAK0831655.1"/>
    <property type="molecule type" value="Genomic_DNA"/>
</dbReference>
<evidence type="ECO:0000313" key="1">
    <source>
        <dbReference type="EMBL" id="CAK0831655.1"/>
    </source>
</evidence>
<protein>
    <submittedName>
        <fullName evidence="1">Uncharacterized protein</fullName>
    </submittedName>
</protein>
<gene>
    <name evidence="1" type="ORF">PCOR1329_LOCUS29932</name>
</gene>
<name>A0ABN9SIW6_9DINO</name>
<accession>A0ABN9SIW6</accession>
<feature type="non-terminal residue" evidence="1">
    <location>
        <position position="86"/>
    </location>
</feature>
<organism evidence="1 2">
    <name type="scientific">Prorocentrum cordatum</name>
    <dbReference type="NCBI Taxonomy" id="2364126"/>
    <lineage>
        <taxon>Eukaryota</taxon>
        <taxon>Sar</taxon>
        <taxon>Alveolata</taxon>
        <taxon>Dinophyceae</taxon>
        <taxon>Prorocentrales</taxon>
        <taxon>Prorocentraceae</taxon>
        <taxon>Prorocentrum</taxon>
    </lineage>
</organism>
<comment type="caution">
    <text evidence="1">The sequence shown here is derived from an EMBL/GenBank/DDBJ whole genome shotgun (WGS) entry which is preliminary data.</text>
</comment>
<proteinExistence type="predicted"/>
<dbReference type="Proteomes" id="UP001189429">
    <property type="component" value="Unassembled WGS sequence"/>
</dbReference>
<reference evidence="1" key="1">
    <citation type="submission" date="2023-10" db="EMBL/GenBank/DDBJ databases">
        <authorList>
            <person name="Chen Y."/>
            <person name="Shah S."/>
            <person name="Dougan E. K."/>
            <person name="Thang M."/>
            <person name="Chan C."/>
        </authorList>
    </citation>
    <scope>NUCLEOTIDE SEQUENCE [LARGE SCALE GENOMIC DNA]</scope>
</reference>
<evidence type="ECO:0000313" key="2">
    <source>
        <dbReference type="Proteomes" id="UP001189429"/>
    </source>
</evidence>
<keyword evidence="2" id="KW-1185">Reference proteome</keyword>